<dbReference type="InterPro" id="IPR002201">
    <property type="entry name" value="Glyco_trans_9"/>
</dbReference>
<gene>
    <name evidence="13" type="ORF">METZ01_LOCUS6050</name>
</gene>
<sequence>MIVRLGSLGDIVHTLPLAAALRRGFPSARIDWVVDERHHEFLDLVSVINRCIVWRTRSVSAWRSIGGVITELRREHYDVVLDSQGLLKSAALARMAGGRRVIGFPRTHLREPAARFFYDEECSPSTRCHVVELNLSLASFLGVERGPWEFPLEVRDTITCTDVHRQLDVGTGQYAVLNPGAAWPNKRWPPERFGSIARRLRMKHGLPVAVIWGPGEESLAESVAAASDGAAIVTGSTSLADLVAVLKSATLLVSGDTGPLHIAAALGTPIVGIYGPTNPDRNGPWAAADHTVSQFAECRCRHRRSCRVTGWCVGNIAVDAVAEAVDYRLSAIS</sequence>
<comment type="catalytic activity">
    <reaction evidence="12">
        <text>an alpha-Kdo-(2-&gt;4)-alpha-Kdo-(2-&gt;6)-lipid A + ADP-L-glycero-beta-D-manno-heptose = an L-alpha-D-Hep-(1-&gt;5)-[alpha-Kdo-(2-&gt;4)]-alpha-Kdo-(2-&gt;6)-lipid A + ADP + H(+)</text>
        <dbReference type="Rhea" id="RHEA:74067"/>
        <dbReference type="ChEBI" id="CHEBI:15378"/>
        <dbReference type="ChEBI" id="CHEBI:61506"/>
        <dbReference type="ChEBI" id="CHEBI:176431"/>
        <dbReference type="ChEBI" id="CHEBI:193068"/>
        <dbReference type="ChEBI" id="CHEBI:456216"/>
        <dbReference type="EC" id="2.4.99.23"/>
    </reaction>
</comment>
<dbReference type="EMBL" id="UINC01000319">
    <property type="protein sequence ID" value="SUZ53196.1"/>
    <property type="molecule type" value="Genomic_DNA"/>
</dbReference>
<dbReference type="InterPro" id="IPR051199">
    <property type="entry name" value="LPS_LOS_Heptosyltrfase"/>
</dbReference>
<dbReference type="Gene3D" id="3.40.50.2000">
    <property type="entry name" value="Glycogen Phosphorylase B"/>
    <property type="match status" value="2"/>
</dbReference>
<keyword evidence="4" id="KW-0997">Cell inner membrane</keyword>
<keyword evidence="5" id="KW-0328">Glycosyltransferase</keyword>
<dbReference type="AlphaFoldDB" id="A0A381NF32"/>
<keyword evidence="6" id="KW-0808">Transferase</keyword>
<dbReference type="PANTHER" id="PTHR30160">
    <property type="entry name" value="TETRAACYLDISACCHARIDE 4'-KINASE-RELATED"/>
    <property type="match status" value="1"/>
</dbReference>
<dbReference type="Pfam" id="PF01075">
    <property type="entry name" value="Glyco_transf_9"/>
    <property type="match status" value="1"/>
</dbReference>
<keyword evidence="7" id="KW-0448">Lipopolysaccharide biosynthesis</keyword>
<evidence type="ECO:0000256" key="6">
    <source>
        <dbReference type="ARBA" id="ARBA00022679"/>
    </source>
</evidence>
<evidence type="ECO:0000256" key="9">
    <source>
        <dbReference type="ARBA" id="ARBA00044041"/>
    </source>
</evidence>
<dbReference type="EC" id="2.4.99.23" evidence="9"/>
<accession>A0A381NF32</accession>
<evidence type="ECO:0000256" key="3">
    <source>
        <dbReference type="ARBA" id="ARBA00022475"/>
    </source>
</evidence>
<keyword evidence="8" id="KW-0472">Membrane</keyword>
<evidence type="ECO:0000256" key="11">
    <source>
        <dbReference type="ARBA" id="ARBA00044330"/>
    </source>
</evidence>
<dbReference type="GO" id="GO:0005829">
    <property type="term" value="C:cytosol"/>
    <property type="evidence" value="ECO:0007669"/>
    <property type="project" value="TreeGrafter"/>
</dbReference>
<evidence type="ECO:0000256" key="7">
    <source>
        <dbReference type="ARBA" id="ARBA00022985"/>
    </source>
</evidence>
<reference evidence="13" key="1">
    <citation type="submission" date="2018-05" db="EMBL/GenBank/DDBJ databases">
        <authorList>
            <person name="Lanie J.A."/>
            <person name="Ng W.-L."/>
            <person name="Kazmierczak K.M."/>
            <person name="Andrzejewski T.M."/>
            <person name="Davidsen T.M."/>
            <person name="Wayne K.J."/>
            <person name="Tettelin H."/>
            <person name="Glass J.I."/>
            <person name="Rusch D."/>
            <person name="Podicherti R."/>
            <person name="Tsui H.-C.T."/>
            <person name="Winkler M.E."/>
        </authorList>
    </citation>
    <scope>NUCLEOTIDE SEQUENCE</scope>
</reference>
<evidence type="ECO:0000256" key="12">
    <source>
        <dbReference type="ARBA" id="ARBA00049201"/>
    </source>
</evidence>
<evidence type="ECO:0000256" key="5">
    <source>
        <dbReference type="ARBA" id="ARBA00022676"/>
    </source>
</evidence>
<dbReference type="NCBIfam" id="TIGR02193">
    <property type="entry name" value="heptsyl_trn_I"/>
    <property type="match status" value="1"/>
</dbReference>
<keyword evidence="3" id="KW-1003">Cell membrane</keyword>
<evidence type="ECO:0000256" key="4">
    <source>
        <dbReference type="ARBA" id="ARBA00022519"/>
    </source>
</evidence>
<comment type="subcellular location">
    <subcellularLocation>
        <location evidence="1">Cell inner membrane</location>
        <topology evidence="1">Peripheral membrane protein</topology>
        <orientation evidence="1">Cytoplasmic side</orientation>
    </subcellularLocation>
</comment>
<proteinExistence type="predicted"/>
<dbReference type="GO" id="GO:0009244">
    <property type="term" value="P:lipopolysaccharide core region biosynthetic process"/>
    <property type="evidence" value="ECO:0007669"/>
    <property type="project" value="InterPro"/>
</dbReference>
<organism evidence="13">
    <name type="scientific">marine metagenome</name>
    <dbReference type="NCBI Taxonomy" id="408172"/>
    <lineage>
        <taxon>unclassified sequences</taxon>
        <taxon>metagenomes</taxon>
        <taxon>ecological metagenomes</taxon>
    </lineage>
</organism>
<comment type="pathway">
    <text evidence="2">Bacterial outer membrane biogenesis; LPS core biosynthesis.</text>
</comment>
<dbReference type="GO" id="GO:0008713">
    <property type="term" value="F:ADP-heptose-lipopolysaccharide heptosyltransferase activity"/>
    <property type="evidence" value="ECO:0007669"/>
    <property type="project" value="TreeGrafter"/>
</dbReference>
<dbReference type="GO" id="GO:0005886">
    <property type="term" value="C:plasma membrane"/>
    <property type="evidence" value="ECO:0007669"/>
    <property type="project" value="UniProtKB-SubCell"/>
</dbReference>
<evidence type="ECO:0000256" key="8">
    <source>
        <dbReference type="ARBA" id="ARBA00023136"/>
    </source>
</evidence>
<evidence type="ECO:0000256" key="10">
    <source>
        <dbReference type="ARBA" id="ARBA00044190"/>
    </source>
</evidence>
<dbReference type="InterPro" id="IPR011908">
    <property type="entry name" value="LipoPS_heptosylTferase-I"/>
</dbReference>
<evidence type="ECO:0000256" key="2">
    <source>
        <dbReference type="ARBA" id="ARBA00004713"/>
    </source>
</evidence>
<evidence type="ECO:0000313" key="13">
    <source>
        <dbReference type="EMBL" id="SUZ53196.1"/>
    </source>
</evidence>
<evidence type="ECO:0000256" key="1">
    <source>
        <dbReference type="ARBA" id="ARBA00004515"/>
    </source>
</evidence>
<dbReference type="CDD" id="cd03789">
    <property type="entry name" value="GT9_LPS_heptosyltransferase"/>
    <property type="match status" value="1"/>
</dbReference>
<protein>
    <recommendedName>
        <fullName evidence="10">Lipopolysaccharide heptosyltransferase 1</fullName>
        <ecNumber evidence="9">2.4.99.23</ecNumber>
    </recommendedName>
    <alternativeName>
        <fullName evidence="11">ADP-heptose:lipopolysaccharide heptosyltransferase I</fullName>
    </alternativeName>
</protein>
<name>A0A381NF32_9ZZZZ</name>
<dbReference type="SUPFAM" id="SSF53756">
    <property type="entry name" value="UDP-Glycosyltransferase/glycogen phosphorylase"/>
    <property type="match status" value="1"/>
</dbReference>
<dbReference type="PANTHER" id="PTHR30160:SF1">
    <property type="entry name" value="LIPOPOLYSACCHARIDE 1,2-N-ACETYLGLUCOSAMINETRANSFERASE-RELATED"/>
    <property type="match status" value="1"/>
</dbReference>